<evidence type="ECO:0000256" key="1">
    <source>
        <dbReference type="ARBA" id="ARBA00004533"/>
    </source>
</evidence>
<evidence type="ECO:0000256" key="4">
    <source>
        <dbReference type="ARBA" id="ARBA00022448"/>
    </source>
</evidence>
<keyword evidence="6" id="KW-0997">Cell inner membrane</keyword>
<dbReference type="Pfam" id="PF01203">
    <property type="entry name" value="T2SSN"/>
    <property type="match status" value="1"/>
</dbReference>
<keyword evidence="5" id="KW-1003">Cell membrane</keyword>
<comment type="subcellular location">
    <subcellularLocation>
        <location evidence="1">Cell inner membrane</location>
    </subcellularLocation>
</comment>
<name>A0ABQ6C649_9BURK</name>
<evidence type="ECO:0000256" key="7">
    <source>
        <dbReference type="ARBA" id="ARBA00022692"/>
    </source>
</evidence>
<accession>A0ABQ6C649</accession>
<keyword evidence="12" id="KW-1185">Reference proteome</keyword>
<keyword evidence="7" id="KW-0812">Transmembrane</keyword>
<evidence type="ECO:0000256" key="9">
    <source>
        <dbReference type="ARBA" id="ARBA00023136"/>
    </source>
</evidence>
<comment type="similarity">
    <text evidence="2">Belongs to the GSP N family.</text>
</comment>
<proteinExistence type="inferred from homology"/>
<sequence>MTLSRRPVQAAWIGGLCGLLLALLLFAPARWLAQAVAQGTGERVLLLQPRGTVWNGSARLVLDAGLQSQDRTTLPGTLRWRWQWGWPDGRPAIGLQLDADCCTRAPLALWLSAGWKGLRWHTGPIDTTWPAPLLTGLGTPWNTLQLDGQLRLQADGLSLQRTAGGLRPQGRLTLDALGMASRVSTVRPLGSYRLVFDAAGDRADIGLQLQTLEGSLLLQGQGQWRGQRLRFVGDARAAAGKEAALANLLNIIGRRQGERSILSFG</sequence>
<dbReference type="InterPro" id="IPR022792">
    <property type="entry name" value="T2SS_protein-GspN"/>
</dbReference>
<keyword evidence="8" id="KW-0653">Protein transport</keyword>
<evidence type="ECO:0000313" key="12">
    <source>
        <dbReference type="Proteomes" id="UP001156903"/>
    </source>
</evidence>
<evidence type="ECO:0000256" key="8">
    <source>
        <dbReference type="ARBA" id="ARBA00022927"/>
    </source>
</evidence>
<protein>
    <recommendedName>
        <fullName evidence="3">Type II secretion system protein N</fullName>
    </recommendedName>
    <alternativeName>
        <fullName evidence="10">General secretion pathway protein N</fullName>
    </alternativeName>
</protein>
<evidence type="ECO:0000256" key="6">
    <source>
        <dbReference type="ARBA" id="ARBA00022519"/>
    </source>
</evidence>
<comment type="caution">
    <text evidence="11">The sequence shown here is derived from an EMBL/GenBank/DDBJ whole genome shotgun (WGS) entry which is preliminary data.</text>
</comment>
<evidence type="ECO:0000256" key="3">
    <source>
        <dbReference type="ARBA" id="ARBA00021563"/>
    </source>
</evidence>
<evidence type="ECO:0000256" key="5">
    <source>
        <dbReference type="ARBA" id="ARBA00022475"/>
    </source>
</evidence>
<organism evidence="11 12">
    <name type="scientific">Hydrogenophaga electricum</name>
    <dbReference type="NCBI Taxonomy" id="1230953"/>
    <lineage>
        <taxon>Bacteria</taxon>
        <taxon>Pseudomonadati</taxon>
        <taxon>Pseudomonadota</taxon>
        <taxon>Betaproteobacteria</taxon>
        <taxon>Burkholderiales</taxon>
        <taxon>Comamonadaceae</taxon>
        <taxon>Hydrogenophaga</taxon>
    </lineage>
</organism>
<keyword evidence="4" id="KW-0813">Transport</keyword>
<reference evidence="12" key="1">
    <citation type="journal article" date="2019" name="Int. J. Syst. Evol. Microbiol.">
        <title>The Global Catalogue of Microorganisms (GCM) 10K type strain sequencing project: providing services to taxonomists for standard genome sequencing and annotation.</title>
        <authorList>
            <consortium name="The Broad Institute Genomics Platform"/>
            <consortium name="The Broad Institute Genome Sequencing Center for Infectious Disease"/>
            <person name="Wu L."/>
            <person name="Ma J."/>
        </authorList>
    </citation>
    <scope>NUCLEOTIDE SEQUENCE [LARGE SCALE GENOMIC DNA]</scope>
    <source>
        <strain evidence="12">NBRC 109341</strain>
    </source>
</reference>
<evidence type="ECO:0000313" key="11">
    <source>
        <dbReference type="EMBL" id="GLS15778.1"/>
    </source>
</evidence>
<keyword evidence="9" id="KW-0472">Membrane</keyword>
<evidence type="ECO:0000256" key="2">
    <source>
        <dbReference type="ARBA" id="ARBA00007208"/>
    </source>
</evidence>
<dbReference type="Proteomes" id="UP001156903">
    <property type="component" value="Unassembled WGS sequence"/>
</dbReference>
<gene>
    <name evidence="11" type="primary">gspN</name>
    <name evidence="11" type="ORF">GCM10007935_32150</name>
</gene>
<evidence type="ECO:0000256" key="10">
    <source>
        <dbReference type="ARBA" id="ARBA00030772"/>
    </source>
</evidence>
<dbReference type="EMBL" id="BSPB01000033">
    <property type="protein sequence ID" value="GLS15778.1"/>
    <property type="molecule type" value="Genomic_DNA"/>
</dbReference>
<dbReference type="RefSeq" id="WP_284308605.1">
    <property type="nucleotide sequence ID" value="NZ_BSPB01000033.1"/>
</dbReference>